<evidence type="ECO:0000313" key="1">
    <source>
        <dbReference type="EMBL" id="CAA9993911.1"/>
    </source>
</evidence>
<accession>A0A6H5FW66</accession>
<sequence length="69" mass="8200">MAVPRGRMRRVKRRRIIVKLSRDGWDVVLHQMGDGADVGHVWEKKAKICWKKEGAINHTRDYMVKYTHQ</sequence>
<organism evidence="1 2">
    <name type="scientific">Nesidiocoris tenuis</name>
    <dbReference type="NCBI Taxonomy" id="355587"/>
    <lineage>
        <taxon>Eukaryota</taxon>
        <taxon>Metazoa</taxon>
        <taxon>Ecdysozoa</taxon>
        <taxon>Arthropoda</taxon>
        <taxon>Hexapoda</taxon>
        <taxon>Insecta</taxon>
        <taxon>Pterygota</taxon>
        <taxon>Neoptera</taxon>
        <taxon>Paraneoptera</taxon>
        <taxon>Hemiptera</taxon>
        <taxon>Heteroptera</taxon>
        <taxon>Panheteroptera</taxon>
        <taxon>Cimicomorpha</taxon>
        <taxon>Miridae</taxon>
        <taxon>Dicyphina</taxon>
        <taxon>Nesidiocoris</taxon>
    </lineage>
</organism>
<keyword evidence="2" id="KW-1185">Reference proteome</keyword>
<proteinExistence type="predicted"/>
<protein>
    <submittedName>
        <fullName evidence="1">Uncharacterized protein</fullName>
    </submittedName>
</protein>
<dbReference type="EMBL" id="CADCXU010001342">
    <property type="protein sequence ID" value="CAA9993911.1"/>
    <property type="molecule type" value="Genomic_DNA"/>
</dbReference>
<evidence type="ECO:0000313" key="2">
    <source>
        <dbReference type="Proteomes" id="UP000479000"/>
    </source>
</evidence>
<reference evidence="1 2" key="1">
    <citation type="submission" date="2020-02" db="EMBL/GenBank/DDBJ databases">
        <authorList>
            <person name="Ferguson B K."/>
        </authorList>
    </citation>
    <scope>NUCLEOTIDE SEQUENCE [LARGE SCALE GENOMIC DNA]</scope>
</reference>
<dbReference type="Proteomes" id="UP000479000">
    <property type="component" value="Unassembled WGS sequence"/>
</dbReference>
<dbReference type="AlphaFoldDB" id="A0A6H5FW66"/>
<feature type="non-terminal residue" evidence="1">
    <location>
        <position position="69"/>
    </location>
</feature>
<gene>
    <name evidence="1" type="ORF">NTEN_LOCUS756</name>
</gene>
<name>A0A6H5FW66_9HEMI</name>